<accession>A0ABU9Y5G8</accession>
<dbReference type="RefSeq" id="WP_343892945.1">
    <property type="nucleotide sequence ID" value="NZ_BAAAEH010000066.1"/>
</dbReference>
<evidence type="ECO:0000313" key="3">
    <source>
        <dbReference type="EMBL" id="MEN2791037.1"/>
    </source>
</evidence>
<evidence type="ECO:0000313" key="4">
    <source>
        <dbReference type="Proteomes" id="UP001419910"/>
    </source>
</evidence>
<dbReference type="EMBL" id="JBDIME010000014">
    <property type="protein sequence ID" value="MEN2791037.1"/>
    <property type="molecule type" value="Genomic_DNA"/>
</dbReference>
<gene>
    <name evidence="3" type="ORF">ABC974_15490</name>
</gene>
<dbReference type="InterPro" id="IPR043736">
    <property type="entry name" value="DUF5681"/>
</dbReference>
<sequence length="167" mass="18457">MTEREVESRVMPGEDADKERAARVRGRPFIKGTSGNPAGRPRGRFATGAPGDRLPGADRPTRAAILAEAYRLVTVEEGAEAVTLPANRAVFRALTNRALNGSQIAQRRWTEIVQKAELEQMQDQLAIYNVMERPPFGHEDEAYEDDILVDRRSGTVVIRSVGGVEEE</sequence>
<organism evidence="3 4">
    <name type="scientific">Sphingomonas oligophenolica</name>
    <dbReference type="NCBI Taxonomy" id="301154"/>
    <lineage>
        <taxon>Bacteria</taxon>
        <taxon>Pseudomonadati</taxon>
        <taxon>Pseudomonadota</taxon>
        <taxon>Alphaproteobacteria</taxon>
        <taxon>Sphingomonadales</taxon>
        <taxon>Sphingomonadaceae</taxon>
        <taxon>Sphingomonas</taxon>
    </lineage>
</organism>
<protein>
    <submittedName>
        <fullName evidence="3">DUF5681 domain-containing protein</fullName>
    </submittedName>
</protein>
<reference evidence="3 4" key="1">
    <citation type="submission" date="2024-05" db="EMBL/GenBank/DDBJ databases">
        <authorList>
            <person name="Liu Q."/>
            <person name="Xin Y.-H."/>
        </authorList>
    </citation>
    <scope>NUCLEOTIDE SEQUENCE [LARGE SCALE GENOMIC DNA]</scope>
    <source>
        <strain evidence="3 4">CGMCC 1.10181</strain>
    </source>
</reference>
<keyword evidence="4" id="KW-1185">Reference proteome</keyword>
<feature type="domain" description="DUF5681" evidence="2">
    <location>
        <begin position="28"/>
        <end position="116"/>
    </location>
</feature>
<comment type="caution">
    <text evidence="3">The sequence shown here is derived from an EMBL/GenBank/DDBJ whole genome shotgun (WGS) entry which is preliminary data.</text>
</comment>
<dbReference type="Proteomes" id="UP001419910">
    <property type="component" value="Unassembled WGS sequence"/>
</dbReference>
<name>A0ABU9Y5G8_9SPHN</name>
<evidence type="ECO:0000259" key="2">
    <source>
        <dbReference type="Pfam" id="PF18932"/>
    </source>
</evidence>
<evidence type="ECO:0000256" key="1">
    <source>
        <dbReference type="SAM" id="MobiDB-lite"/>
    </source>
</evidence>
<feature type="region of interest" description="Disordered" evidence="1">
    <location>
        <begin position="1"/>
        <end position="58"/>
    </location>
</feature>
<proteinExistence type="predicted"/>
<dbReference type="Pfam" id="PF18932">
    <property type="entry name" value="DUF5681"/>
    <property type="match status" value="1"/>
</dbReference>